<sequence length="185" mass="19118">MSISKAATVLAVCGAVVTGLLGFRNATAQHAETKEAKIEKAVAILIPTKDSKVSGRVTFSHEGGKNTVHAVLHGLTPGEHGFHIHEYGVWSEDGMASGGHYNPTSHKHAGLDVKERHVGDLGNITADAKGNAELDLKDAGFLFHGPTSIIGRGVVVHAKADDLKTQPSGDAGGRLAVGVIGVAKP</sequence>
<evidence type="ECO:0000313" key="4">
    <source>
        <dbReference type="EMBL" id="APW61538.1"/>
    </source>
</evidence>
<evidence type="ECO:0000259" key="3">
    <source>
        <dbReference type="Pfam" id="PF00080"/>
    </source>
</evidence>
<gene>
    <name evidence="4" type="primary">sodC</name>
    <name evidence="4" type="ORF">BSF38_03054</name>
</gene>
<dbReference type="EC" id="1.15.1.1" evidence="4"/>
<dbReference type="EMBL" id="CP019082">
    <property type="protein sequence ID" value="APW61538.1"/>
    <property type="molecule type" value="Genomic_DNA"/>
</dbReference>
<keyword evidence="5" id="KW-1185">Reference proteome</keyword>
<dbReference type="InterPro" id="IPR036423">
    <property type="entry name" value="SOD-like_Cu/Zn_dom_sf"/>
</dbReference>
<dbReference type="InterPro" id="IPR001424">
    <property type="entry name" value="SOD_Cu_Zn_dom"/>
</dbReference>
<dbReference type="PANTHER" id="PTHR10003">
    <property type="entry name" value="SUPEROXIDE DISMUTASE CU-ZN -RELATED"/>
    <property type="match status" value="1"/>
</dbReference>
<feature type="domain" description="Superoxide dismutase copper/zinc binding" evidence="3">
    <location>
        <begin position="53"/>
        <end position="180"/>
    </location>
</feature>
<dbReference type="GO" id="GO:0004784">
    <property type="term" value="F:superoxide dismutase activity"/>
    <property type="evidence" value="ECO:0007669"/>
    <property type="project" value="UniProtKB-EC"/>
</dbReference>
<evidence type="ECO:0000256" key="2">
    <source>
        <dbReference type="SAM" id="SignalP"/>
    </source>
</evidence>
<dbReference type="STRING" id="1387353.BSF38_03054"/>
<dbReference type="GO" id="GO:0005507">
    <property type="term" value="F:copper ion binding"/>
    <property type="evidence" value="ECO:0007669"/>
    <property type="project" value="InterPro"/>
</dbReference>
<evidence type="ECO:0000256" key="1">
    <source>
        <dbReference type="ARBA" id="ARBA00010457"/>
    </source>
</evidence>
<comment type="similarity">
    <text evidence="1">Belongs to the Cu-Zn superoxide dismutase family.</text>
</comment>
<keyword evidence="4" id="KW-0560">Oxidoreductase</keyword>
<dbReference type="Gene3D" id="2.60.40.200">
    <property type="entry name" value="Superoxide dismutase, copper/zinc binding domain"/>
    <property type="match status" value="1"/>
</dbReference>
<dbReference type="Pfam" id="PF00080">
    <property type="entry name" value="Sod_Cu"/>
    <property type="match status" value="1"/>
</dbReference>
<dbReference type="RefSeq" id="WP_083712961.1">
    <property type="nucleotide sequence ID" value="NZ_CP019082.1"/>
</dbReference>
<dbReference type="KEGG" id="pbor:BSF38_03054"/>
<reference evidence="5" key="1">
    <citation type="submission" date="2016-12" db="EMBL/GenBank/DDBJ databases">
        <title>Comparative genomics of four Isosphaeraceae planctomycetes: a common pool of plasmids and glycoside hydrolase genes.</title>
        <authorList>
            <person name="Ivanova A."/>
        </authorList>
    </citation>
    <scope>NUCLEOTIDE SEQUENCE [LARGE SCALE GENOMIC DNA]</scope>
    <source>
        <strain evidence="5">PX4</strain>
    </source>
</reference>
<protein>
    <submittedName>
        <fullName evidence="4">Superoxide dismutase</fullName>
        <ecNumber evidence="4">1.15.1.1</ecNumber>
    </submittedName>
</protein>
<dbReference type="OrthoDB" id="9792957at2"/>
<keyword evidence="2" id="KW-0732">Signal</keyword>
<dbReference type="AlphaFoldDB" id="A0A1U7CRK7"/>
<feature type="chain" id="PRO_5013182764" evidence="2">
    <location>
        <begin position="29"/>
        <end position="185"/>
    </location>
</feature>
<dbReference type="CDD" id="cd00305">
    <property type="entry name" value="Cu-Zn_Superoxide_Dismutase"/>
    <property type="match status" value="1"/>
</dbReference>
<feature type="signal peptide" evidence="2">
    <location>
        <begin position="1"/>
        <end position="28"/>
    </location>
</feature>
<organism evidence="4 5">
    <name type="scientific">Paludisphaera borealis</name>
    <dbReference type="NCBI Taxonomy" id="1387353"/>
    <lineage>
        <taxon>Bacteria</taxon>
        <taxon>Pseudomonadati</taxon>
        <taxon>Planctomycetota</taxon>
        <taxon>Planctomycetia</taxon>
        <taxon>Isosphaerales</taxon>
        <taxon>Isosphaeraceae</taxon>
        <taxon>Paludisphaera</taxon>
    </lineage>
</organism>
<evidence type="ECO:0000313" key="5">
    <source>
        <dbReference type="Proteomes" id="UP000186309"/>
    </source>
</evidence>
<proteinExistence type="inferred from homology"/>
<dbReference type="InterPro" id="IPR024134">
    <property type="entry name" value="SOD_Cu/Zn_/chaperone"/>
</dbReference>
<dbReference type="SUPFAM" id="SSF49329">
    <property type="entry name" value="Cu,Zn superoxide dismutase-like"/>
    <property type="match status" value="1"/>
</dbReference>
<accession>A0A1U7CRK7</accession>
<dbReference type="PRINTS" id="PR00068">
    <property type="entry name" value="CUZNDISMTASE"/>
</dbReference>
<name>A0A1U7CRK7_9BACT</name>
<dbReference type="Proteomes" id="UP000186309">
    <property type="component" value="Chromosome"/>
</dbReference>